<gene>
    <name evidence="1" type="ORF">O181_053934</name>
</gene>
<evidence type="ECO:0000313" key="2">
    <source>
        <dbReference type="Proteomes" id="UP000765509"/>
    </source>
</evidence>
<sequence>MKSKGAKGCSPLAPKARWVSNHKWAHLSQFLTMDPNPPILDKNPNDPISNQGPPVAHFWPWPLETPRGHQLSSNPLFSSTQGEDFSFLHAPRTQGCRSGTYMVLYTIMHHFCSAIQ</sequence>
<organism evidence="1 2">
    <name type="scientific">Austropuccinia psidii MF-1</name>
    <dbReference type="NCBI Taxonomy" id="1389203"/>
    <lineage>
        <taxon>Eukaryota</taxon>
        <taxon>Fungi</taxon>
        <taxon>Dikarya</taxon>
        <taxon>Basidiomycota</taxon>
        <taxon>Pucciniomycotina</taxon>
        <taxon>Pucciniomycetes</taxon>
        <taxon>Pucciniales</taxon>
        <taxon>Sphaerophragmiaceae</taxon>
        <taxon>Austropuccinia</taxon>
    </lineage>
</organism>
<proteinExistence type="predicted"/>
<protein>
    <submittedName>
        <fullName evidence="1">Uncharacterized protein</fullName>
    </submittedName>
</protein>
<evidence type="ECO:0000313" key="1">
    <source>
        <dbReference type="EMBL" id="MBW0514219.1"/>
    </source>
</evidence>
<dbReference type="Proteomes" id="UP000765509">
    <property type="component" value="Unassembled WGS sequence"/>
</dbReference>
<keyword evidence="2" id="KW-1185">Reference proteome</keyword>
<accession>A0A9Q3E3L7</accession>
<comment type="caution">
    <text evidence="1">The sequence shown here is derived from an EMBL/GenBank/DDBJ whole genome shotgun (WGS) entry which is preliminary data.</text>
</comment>
<reference evidence="1" key="1">
    <citation type="submission" date="2021-03" db="EMBL/GenBank/DDBJ databases">
        <title>Draft genome sequence of rust myrtle Austropuccinia psidii MF-1, a brazilian biotype.</title>
        <authorList>
            <person name="Quecine M.C."/>
            <person name="Pachon D.M.R."/>
            <person name="Bonatelli M.L."/>
            <person name="Correr F.H."/>
            <person name="Franceschini L.M."/>
            <person name="Leite T.F."/>
            <person name="Margarido G.R.A."/>
            <person name="Almeida C.A."/>
            <person name="Ferrarezi J.A."/>
            <person name="Labate C.A."/>
        </authorList>
    </citation>
    <scope>NUCLEOTIDE SEQUENCE</scope>
    <source>
        <strain evidence="1">MF-1</strain>
    </source>
</reference>
<name>A0A9Q3E3L7_9BASI</name>
<dbReference type="AlphaFoldDB" id="A0A9Q3E3L7"/>
<dbReference type="EMBL" id="AVOT02023884">
    <property type="protein sequence ID" value="MBW0514219.1"/>
    <property type="molecule type" value="Genomic_DNA"/>
</dbReference>